<name>A0A1T4LW85_9BACT</name>
<dbReference type="STRING" id="171291.SAMN02745154_00558"/>
<proteinExistence type="predicted"/>
<dbReference type="RefSeq" id="WP_078747271.1">
    <property type="nucleotide sequence ID" value="NZ_CP137850.1"/>
</dbReference>
<accession>A0A1T4LW85</accession>
<organism evidence="1 2">
    <name type="scientific">Mycoplasmopsis verecunda</name>
    <dbReference type="NCBI Taxonomy" id="171291"/>
    <lineage>
        <taxon>Bacteria</taxon>
        <taxon>Bacillati</taxon>
        <taxon>Mycoplasmatota</taxon>
        <taxon>Mycoplasmoidales</taxon>
        <taxon>Metamycoplasmataceae</taxon>
        <taxon>Mycoplasmopsis</taxon>
    </lineage>
</organism>
<dbReference type="Proteomes" id="UP000190389">
    <property type="component" value="Unassembled WGS sequence"/>
</dbReference>
<dbReference type="PROSITE" id="PS51257">
    <property type="entry name" value="PROKAR_LIPOPROTEIN"/>
    <property type="match status" value="1"/>
</dbReference>
<dbReference type="EMBL" id="FUXF01000022">
    <property type="protein sequence ID" value="SJZ58945.1"/>
    <property type="molecule type" value="Genomic_DNA"/>
</dbReference>
<protein>
    <recommendedName>
        <fullName evidence="3">Lipoprotein</fullName>
    </recommendedName>
</protein>
<dbReference type="AlphaFoldDB" id="A0A1T4LW85"/>
<sequence length="596" mass="72026">MKFNEWKFMFGCVVMTPLSLTISCNNKTTQDDNKYNIENVYAKFKHKINVLSDIKKDKNNVLINEINNSAFVKEKYKKLLNLDIENLLNQDALYLYDFNLINLFIAELQKIWNGYLTRFDVFNKKHDINNRFIKPTLTEEYFEPSVKENDITWIFTKLFLDTLKKYHFITSDEYKKSNNKTDIYHEISLFNSYVSYLFAKYKEYYYGEIVNKQRNELISRNSLPLNKVYYKEIFKYYGYSPSIVKEQSMIENYYDGYHSNELMSQNYFMSSNLANKLSFIEIVNPLIYSFESTNDKQMLPFSKDEYKMFVMGSEFDNSYNNVTNLDSINGLNFYSNLSTNENKFIKKIYYDRVSESHYYDSIGADPEVWSKHYDTFDHIFWINFDGNIAKNDKQLIKRELIEKSHSEFDLFLNNEQEKEWEKYINQGDWNNSFVVEDIEKLLSYSEFKIEYTPLINAFSKYAESIMRPYYVNTKTIEENQKKRYTEWNINDDMKTNKIKEFIYYVNDFSELENNIKKQYKELLKKDNYKWITLNSNNINGFKEKHSKIQIKTQHFLQVPWTNELISFKIVDPDYKTKFYVYNDSRRENPDYYKTSR</sequence>
<evidence type="ECO:0000313" key="1">
    <source>
        <dbReference type="EMBL" id="SJZ58945.1"/>
    </source>
</evidence>
<evidence type="ECO:0008006" key="3">
    <source>
        <dbReference type="Google" id="ProtNLM"/>
    </source>
</evidence>
<evidence type="ECO:0000313" key="2">
    <source>
        <dbReference type="Proteomes" id="UP000190389"/>
    </source>
</evidence>
<keyword evidence="2" id="KW-1185">Reference proteome</keyword>
<gene>
    <name evidence="1" type="ORF">SAMN02745154_00558</name>
</gene>
<reference evidence="2" key="1">
    <citation type="submission" date="2017-02" db="EMBL/GenBank/DDBJ databases">
        <authorList>
            <person name="Varghese N."/>
            <person name="Submissions S."/>
        </authorList>
    </citation>
    <scope>NUCLEOTIDE SEQUENCE [LARGE SCALE GENOMIC DNA]</scope>
    <source>
        <strain evidence="2">ATCC 27862</strain>
    </source>
</reference>